<keyword evidence="8" id="KW-1185">Reference proteome</keyword>
<keyword evidence="2" id="KW-0808">Transferase</keyword>
<evidence type="ECO:0000313" key="8">
    <source>
        <dbReference type="Proteomes" id="UP000092967"/>
    </source>
</evidence>
<keyword evidence="3" id="KW-0133">Cell shape</keyword>
<dbReference type="PANTHER" id="PTHR36174">
    <property type="entry name" value="LIPID II:GLYCINE GLYCYLTRANSFERASE"/>
    <property type="match status" value="1"/>
</dbReference>
<dbReference type="GO" id="GO:0009252">
    <property type="term" value="P:peptidoglycan biosynthetic process"/>
    <property type="evidence" value="ECO:0007669"/>
    <property type="project" value="UniProtKB-KW"/>
</dbReference>
<dbReference type="InterPro" id="IPR050644">
    <property type="entry name" value="PG_Glycine_Bridge_Synth"/>
</dbReference>
<evidence type="ECO:0000256" key="6">
    <source>
        <dbReference type="ARBA" id="ARBA00023316"/>
    </source>
</evidence>
<dbReference type="GO" id="GO:0071555">
    <property type="term" value="P:cell wall organization"/>
    <property type="evidence" value="ECO:0007669"/>
    <property type="project" value="UniProtKB-KW"/>
</dbReference>
<dbReference type="PROSITE" id="PS51191">
    <property type="entry name" value="FEMABX"/>
    <property type="match status" value="1"/>
</dbReference>
<evidence type="ECO:0000256" key="4">
    <source>
        <dbReference type="ARBA" id="ARBA00022984"/>
    </source>
</evidence>
<dbReference type="GO" id="GO:0008360">
    <property type="term" value="P:regulation of cell shape"/>
    <property type="evidence" value="ECO:0007669"/>
    <property type="project" value="UniProtKB-KW"/>
</dbReference>
<keyword evidence="6" id="KW-0961">Cell wall biogenesis/degradation</keyword>
<dbReference type="InterPro" id="IPR016181">
    <property type="entry name" value="Acyl_CoA_acyltransferase"/>
</dbReference>
<protein>
    <submittedName>
        <fullName evidence="7">Peptidoglycan bridge formation protein FemAB</fullName>
    </submittedName>
</protein>
<comment type="similarity">
    <text evidence="1">Belongs to the FemABX family.</text>
</comment>
<evidence type="ECO:0000313" key="7">
    <source>
        <dbReference type="EMBL" id="ANW95736.1"/>
    </source>
</evidence>
<organism evidence="7 8">
    <name type="scientific">Wenyingzhuangia fucanilytica</name>
    <dbReference type="NCBI Taxonomy" id="1790137"/>
    <lineage>
        <taxon>Bacteria</taxon>
        <taxon>Pseudomonadati</taxon>
        <taxon>Bacteroidota</taxon>
        <taxon>Flavobacteriia</taxon>
        <taxon>Flavobacteriales</taxon>
        <taxon>Flavobacteriaceae</taxon>
        <taxon>Wenyingzhuangia</taxon>
    </lineage>
</organism>
<evidence type="ECO:0000256" key="2">
    <source>
        <dbReference type="ARBA" id="ARBA00022679"/>
    </source>
</evidence>
<dbReference type="SUPFAM" id="SSF55729">
    <property type="entry name" value="Acyl-CoA N-acyltransferases (Nat)"/>
    <property type="match status" value="1"/>
</dbReference>
<name>A0A1B1Y4N2_9FLAO</name>
<dbReference type="Pfam" id="PF02388">
    <property type="entry name" value="FemAB"/>
    <property type="match status" value="2"/>
</dbReference>
<evidence type="ECO:0000256" key="3">
    <source>
        <dbReference type="ARBA" id="ARBA00022960"/>
    </source>
</evidence>
<dbReference type="AlphaFoldDB" id="A0A1B1Y4N2"/>
<keyword evidence="4" id="KW-0573">Peptidoglycan synthesis</keyword>
<evidence type="ECO:0000256" key="5">
    <source>
        <dbReference type="ARBA" id="ARBA00023315"/>
    </source>
</evidence>
<dbReference type="PANTHER" id="PTHR36174:SF1">
    <property type="entry name" value="LIPID II:GLYCINE GLYCYLTRANSFERASE"/>
    <property type="match status" value="1"/>
</dbReference>
<dbReference type="RefSeq" id="WP_068825158.1">
    <property type="nucleotide sequence ID" value="NZ_CP014224.1"/>
</dbReference>
<gene>
    <name evidence="7" type="ORF">AXE80_05345</name>
</gene>
<keyword evidence="5" id="KW-0012">Acyltransferase</keyword>
<dbReference type="OrthoDB" id="9785911at2"/>
<accession>A0A1B1Y4N2</accession>
<dbReference type="EMBL" id="CP014224">
    <property type="protein sequence ID" value="ANW95736.1"/>
    <property type="molecule type" value="Genomic_DNA"/>
</dbReference>
<reference evidence="7 8" key="1">
    <citation type="submission" date="2016-02" db="EMBL/GenBank/DDBJ databases">
        <authorList>
            <person name="Wen L."/>
            <person name="He K."/>
            <person name="Yang H."/>
        </authorList>
    </citation>
    <scope>NUCLEOTIDE SEQUENCE [LARGE SCALE GENOMIC DNA]</scope>
    <source>
        <strain evidence="7 8">CZ1127</strain>
    </source>
</reference>
<dbReference type="Gene3D" id="3.40.630.30">
    <property type="match status" value="2"/>
</dbReference>
<dbReference type="Proteomes" id="UP000092967">
    <property type="component" value="Chromosome"/>
</dbReference>
<sequence length="367" mass="43025">MICKLESKKIEELNTTNIITQTPFWGRIKKNQGLLPLGFELTVSKDLLDVNEDADVKTGEDLLILTKKIDDNTCFAYVPYGPKLEPSFENQGLFLEQLSEAIKPHLPSNCMFIRYDLIWENQWAVEDEYFDKSGNWIGPPISKTQEYRVNFKTNHWNLKKSIGDVLPKNTFFLDLTLSEKELLKNMRYNTRYNIKKAFKNGIRVKEYGIEHIKDWYKLYHDTAVRHDIPLQSEDFFTTIFTNQDHHNKGVTVKMLMADLDGEFLASMFLVLSKERGTYLYGASSSCKNNQMASYALQWESIKISKNWGCIEYDMFGSAPNLEKTHPLHGVHIYKKGFGGDLYHRMGCWDYPYDKEFYDLYQYKEQYL</sequence>
<dbReference type="InterPro" id="IPR003447">
    <property type="entry name" value="FEMABX"/>
</dbReference>
<dbReference type="STRING" id="1790137.AXE80_05345"/>
<dbReference type="KEGG" id="wfu:AXE80_05345"/>
<dbReference type="GO" id="GO:0016755">
    <property type="term" value="F:aminoacyltransferase activity"/>
    <property type="evidence" value="ECO:0007669"/>
    <property type="project" value="InterPro"/>
</dbReference>
<proteinExistence type="inferred from homology"/>
<evidence type="ECO:0000256" key="1">
    <source>
        <dbReference type="ARBA" id="ARBA00009943"/>
    </source>
</evidence>